<reference evidence="3" key="1">
    <citation type="submission" date="2022-11" db="EMBL/GenBank/DDBJ databases">
        <authorList>
            <person name="Kikuchi T."/>
        </authorList>
    </citation>
    <scope>NUCLEOTIDE SEQUENCE</scope>
    <source>
        <strain evidence="3">PS1010</strain>
    </source>
</reference>
<feature type="domain" description="Peptidase S1" evidence="2">
    <location>
        <begin position="16"/>
        <end position="280"/>
    </location>
</feature>
<dbReference type="EMBL" id="CANHGI010000005">
    <property type="protein sequence ID" value="CAI5451993.1"/>
    <property type="molecule type" value="Genomic_DNA"/>
</dbReference>
<dbReference type="AlphaFoldDB" id="A0A9P1IYZ5"/>
<sequence length="280" mass="31194">MTDSNNNTGHPIHLHPWATLIQIHPTGKDEGVICGGTLITKKHVASAAHCFQQKFLDTSNGGHKRYCDADAKYSEEEIIRRTTLTIGAICTNLDKDVGCTYKEQLGRQYRIKNMLFADFYKNNCVNGDDIVIIELDQEIDESTVSNYACLPFEIEEVKDNSTVTSFGWGTDPGKAYDKKPYPFLQTVSLTKSSHAECKSSRGGVIPSDSFCTVEEEDKNVCAGDSGGGLMRQYKKQHYISAIISYGTDCSQLIKGVTPKNQVNTSIRYHQKLITDFINKK</sequence>
<dbReference type="GO" id="GO:0004252">
    <property type="term" value="F:serine-type endopeptidase activity"/>
    <property type="evidence" value="ECO:0007669"/>
    <property type="project" value="InterPro"/>
</dbReference>
<evidence type="ECO:0000256" key="1">
    <source>
        <dbReference type="ARBA" id="ARBA00023157"/>
    </source>
</evidence>
<gene>
    <name evidence="3" type="ORF">CAMP_LOCUS14630</name>
</gene>
<dbReference type="Pfam" id="PF00089">
    <property type="entry name" value="Trypsin"/>
    <property type="match status" value="1"/>
</dbReference>
<evidence type="ECO:0000259" key="2">
    <source>
        <dbReference type="PROSITE" id="PS50240"/>
    </source>
</evidence>
<dbReference type="PANTHER" id="PTHR24253:SF153">
    <property type="entry name" value="SERINE PROTEASE HEPSIN"/>
    <property type="match status" value="1"/>
</dbReference>
<evidence type="ECO:0000313" key="3">
    <source>
        <dbReference type="EMBL" id="CAI5451993.1"/>
    </source>
</evidence>
<dbReference type="OrthoDB" id="6353231at2759"/>
<dbReference type="InterPro" id="IPR001254">
    <property type="entry name" value="Trypsin_dom"/>
</dbReference>
<dbReference type="InterPro" id="IPR043504">
    <property type="entry name" value="Peptidase_S1_PA_chymotrypsin"/>
</dbReference>
<dbReference type="PANTHER" id="PTHR24253">
    <property type="entry name" value="TRANSMEMBRANE PROTEASE SERINE"/>
    <property type="match status" value="1"/>
</dbReference>
<dbReference type="PROSITE" id="PS50240">
    <property type="entry name" value="TRYPSIN_DOM"/>
    <property type="match status" value="1"/>
</dbReference>
<dbReference type="SUPFAM" id="SSF50494">
    <property type="entry name" value="Trypsin-like serine proteases"/>
    <property type="match status" value="1"/>
</dbReference>
<organism evidence="3 4">
    <name type="scientific">Caenorhabditis angaria</name>
    <dbReference type="NCBI Taxonomy" id="860376"/>
    <lineage>
        <taxon>Eukaryota</taxon>
        <taxon>Metazoa</taxon>
        <taxon>Ecdysozoa</taxon>
        <taxon>Nematoda</taxon>
        <taxon>Chromadorea</taxon>
        <taxon>Rhabditida</taxon>
        <taxon>Rhabditina</taxon>
        <taxon>Rhabditomorpha</taxon>
        <taxon>Rhabditoidea</taxon>
        <taxon>Rhabditidae</taxon>
        <taxon>Peloderinae</taxon>
        <taxon>Caenorhabditis</taxon>
    </lineage>
</organism>
<keyword evidence="1" id="KW-1015">Disulfide bond</keyword>
<proteinExistence type="predicted"/>
<evidence type="ECO:0000313" key="4">
    <source>
        <dbReference type="Proteomes" id="UP001152747"/>
    </source>
</evidence>
<dbReference type="Proteomes" id="UP001152747">
    <property type="component" value="Unassembled WGS sequence"/>
</dbReference>
<dbReference type="InterPro" id="IPR001314">
    <property type="entry name" value="Peptidase_S1A"/>
</dbReference>
<comment type="caution">
    <text evidence="3">The sequence shown here is derived from an EMBL/GenBank/DDBJ whole genome shotgun (WGS) entry which is preliminary data.</text>
</comment>
<name>A0A9P1IYZ5_9PELO</name>
<keyword evidence="4" id="KW-1185">Reference proteome</keyword>
<dbReference type="Gene3D" id="2.40.10.10">
    <property type="entry name" value="Trypsin-like serine proteases"/>
    <property type="match status" value="1"/>
</dbReference>
<dbReference type="PRINTS" id="PR00722">
    <property type="entry name" value="CHYMOTRYPSIN"/>
</dbReference>
<dbReference type="InterPro" id="IPR009003">
    <property type="entry name" value="Peptidase_S1_PA"/>
</dbReference>
<dbReference type="SMART" id="SM00020">
    <property type="entry name" value="Tryp_SPc"/>
    <property type="match status" value="1"/>
</dbReference>
<dbReference type="GO" id="GO:0006508">
    <property type="term" value="P:proteolysis"/>
    <property type="evidence" value="ECO:0007669"/>
    <property type="project" value="InterPro"/>
</dbReference>
<protein>
    <recommendedName>
        <fullName evidence="2">Peptidase S1 domain-containing protein</fullName>
    </recommendedName>
</protein>
<accession>A0A9P1IYZ5</accession>